<evidence type="ECO:0000313" key="13">
    <source>
        <dbReference type="RefSeq" id="XP_021007673.1"/>
    </source>
</evidence>
<feature type="compositionally biased region" description="Pro residues" evidence="11">
    <location>
        <begin position="34"/>
        <end position="72"/>
    </location>
</feature>
<proteinExistence type="inferred from homology"/>
<dbReference type="Pfam" id="PF10376">
    <property type="entry name" value="Mei5"/>
    <property type="match status" value="1"/>
</dbReference>
<evidence type="ECO:0000256" key="4">
    <source>
        <dbReference type="ARBA" id="ARBA00022763"/>
    </source>
</evidence>
<comment type="similarity">
    <text evidence="2">Belongs to the SFR1/MEI5 family.</text>
</comment>
<feature type="compositionally biased region" description="Basic and acidic residues" evidence="11">
    <location>
        <begin position="151"/>
        <end position="187"/>
    </location>
</feature>
<evidence type="ECO:0000256" key="6">
    <source>
        <dbReference type="ARBA" id="ARBA00023054"/>
    </source>
</evidence>
<dbReference type="CTD" id="119392"/>
<evidence type="ECO:0000256" key="5">
    <source>
        <dbReference type="ARBA" id="ARBA00023015"/>
    </source>
</evidence>
<evidence type="ECO:0000256" key="10">
    <source>
        <dbReference type="ARBA" id="ARBA00033234"/>
    </source>
</evidence>
<keyword evidence="12" id="KW-1185">Reference proteome</keyword>
<keyword evidence="4" id="KW-0227">DNA damage</keyword>
<reference evidence="13" key="1">
    <citation type="submission" date="2025-08" db="UniProtKB">
        <authorList>
            <consortium name="RefSeq"/>
        </authorList>
    </citation>
    <scope>IDENTIFICATION</scope>
</reference>
<keyword evidence="6" id="KW-0175">Coiled coil</keyword>
<keyword evidence="8" id="KW-0234">DNA repair</keyword>
<feature type="compositionally biased region" description="Low complexity" evidence="11">
    <location>
        <begin position="17"/>
        <end position="33"/>
    </location>
</feature>
<keyword evidence="7" id="KW-0804">Transcription</keyword>
<evidence type="ECO:0000256" key="11">
    <source>
        <dbReference type="SAM" id="MobiDB-lite"/>
    </source>
</evidence>
<feature type="compositionally biased region" description="Polar residues" evidence="11">
    <location>
        <begin position="101"/>
        <end position="111"/>
    </location>
</feature>
<gene>
    <name evidence="13" type="primary">Sfr1</name>
</gene>
<dbReference type="InterPro" id="IPR018468">
    <property type="entry name" value="SFR1/Mei5"/>
</dbReference>
<comment type="subcellular location">
    <subcellularLocation>
        <location evidence="1">Nucleus</location>
    </subcellularLocation>
</comment>
<evidence type="ECO:0000256" key="9">
    <source>
        <dbReference type="ARBA" id="ARBA00023242"/>
    </source>
</evidence>
<evidence type="ECO:0000256" key="3">
    <source>
        <dbReference type="ARBA" id="ARBA00014688"/>
    </source>
</evidence>
<dbReference type="GeneID" id="110285678"/>
<evidence type="ECO:0000313" key="12">
    <source>
        <dbReference type="Proteomes" id="UP000515126"/>
    </source>
</evidence>
<dbReference type="PANTHER" id="PTHR28643:SF1">
    <property type="entry name" value="SWI5-DEPENDENT RECOMBINATION DNA REPAIR PROTEIN 1 HOMOLOG"/>
    <property type="match status" value="1"/>
</dbReference>
<dbReference type="InterPro" id="IPR042429">
    <property type="entry name" value="SFR1"/>
</dbReference>
<dbReference type="Proteomes" id="UP000515126">
    <property type="component" value="Chromosome 19"/>
</dbReference>
<dbReference type="AlphaFoldDB" id="A0A6P5P5I1"/>
<evidence type="ECO:0000256" key="7">
    <source>
        <dbReference type="ARBA" id="ARBA00023163"/>
    </source>
</evidence>
<sequence length="303" mass="33434">MAEEEGNQEFTSKMENPSDSASTSPDAPQASENPPSPPTSPVAPQPSENPPSPPTSPAPQPSENPPSPPTSPDVPQTSENPPSPPTSPATPQTRENPPSPHSNSSGKQPLSGTPKERLKKARSSSHSFCSVVKRMKVESDENNQTPSEPGESSKEESCSKAQESLKNKDSEPGEKSSEEKTTCESKSPDTGSSNALPKESENAAVREKLKQEKIRLIRQVEEKEDLLRRLKLVKMYRIKNDVTELENLIKKWRKCGQRLLCELQSIMSEDEDEKLTLTELIDFYGIDDNLLHYNRSEEEFTGV</sequence>
<dbReference type="GO" id="GO:0000724">
    <property type="term" value="P:double-strand break repair via homologous recombination"/>
    <property type="evidence" value="ECO:0007669"/>
    <property type="project" value="InterPro"/>
</dbReference>
<dbReference type="GO" id="GO:0003713">
    <property type="term" value="F:transcription coactivator activity"/>
    <property type="evidence" value="ECO:0007669"/>
    <property type="project" value="InterPro"/>
</dbReference>
<dbReference type="Gene3D" id="6.10.140.1020">
    <property type="match status" value="1"/>
</dbReference>
<name>A0A6P5P5I1_MUSCR</name>
<organism evidence="12 13">
    <name type="scientific">Mus caroli</name>
    <name type="common">Ryukyu mouse</name>
    <name type="synonym">Ricefield mouse</name>
    <dbReference type="NCBI Taxonomy" id="10089"/>
    <lineage>
        <taxon>Eukaryota</taxon>
        <taxon>Metazoa</taxon>
        <taxon>Chordata</taxon>
        <taxon>Craniata</taxon>
        <taxon>Vertebrata</taxon>
        <taxon>Euteleostomi</taxon>
        <taxon>Mammalia</taxon>
        <taxon>Eutheria</taxon>
        <taxon>Euarchontoglires</taxon>
        <taxon>Glires</taxon>
        <taxon>Rodentia</taxon>
        <taxon>Myomorpha</taxon>
        <taxon>Muroidea</taxon>
        <taxon>Muridae</taxon>
        <taxon>Murinae</taxon>
        <taxon>Mus</taxon>
        <taxon>Mus</taxon>
    </lineage>
</organism>
<protein>
    <recommendedName>
        <fullName evidence="3">Swi5-dependent recombination DNA repair protein 1 homolog</fullName>
    </recommendedName>
    <alternativeName>
        <fullName evidence="10">Meiosis protein 5 homolog</fullName>
    </alternativeName>
</protein>
<dbReference type="RefSeq" id="XP_021007673.1">
    <property type="nucleotide sequence ID" value="XM_021152014.2"/>
</dbReference>
<evidence type="ECO:0000256" key="2">
    <source>
        <dbReference type="ARBA" id="ARBA00008729"/>
    </source>
</evidence>
<keyword evidence="9" id="KW-0539">Nucleus</keyword>
<dbReference type="GO" id="GO:0032798">
    <property type="term" value="C:Swi5-Sfr1 complex"/>
    <property type="evidence" value="ECO:0007669"/>
    <property type="project" value="InterPro"/>
</dbReference>
<keyword evidence="5" id="KW-0805">Transcription regulation</keyword>
<dbReference type="PANTHER" id="PTHR28643">
    <property type="entry name" value="SWI5-DEPENDENT RECOMBINATION DNA REPAIR PROTEIN 1 HOMOLOG"/>
    <property type="match status" value="1"/>
</dbReference>
<dbReference type="KEGG" id="mcal:110285678"/>
<accession>A0A6P5P5I1</accession>
<evidence type="ECO:0000256" key="1">
    <source>
        <dbReference type="ARBA" id="ARBA00004123"/>
    </source>
</evidence>
<feature type="region of interest" description="Disordered" evidence="11">
    <location>
        <begin position="1"/>
        <end position="204"/>
    </location>
</feature>
<evidence type="ECO:0000256" key="8">
    <source>
        <dbReference type="ARBA" id="ARBA00023204"/>
    </source>
</evidence>